<dbReference type="Proteomes" id="UP000627446">
    <property type="component" value="Unassembled WGS sequence"/>
</dbReference>
<evidence type="ECO:0000256" key="1">
    <source>
        <dbReference type="SAM" id="SignalP"/>
    </source>
</evidence>
<proteinExistence type="predicted"/>
<keyword evidence="1" id="KW-0732">Signal</keyword>
<keyword evidence="3" id="KW-1185">Reference proteome</keyword>
<evidence type="ECO:0000313" key="3">
    <source>
        <dbReference type="Proteomes" id="UP000627446"/>
    </source>
</evidence>
<organism evidence="2 3">
    <name type="scientific">Undibacterium nitidum</name>
    <dbReference type="NCBI Taxonomy" id="2762298"/>
    <lineage>
        <taxon>Bacteria</taxon>
        <taxon>Pseudomonadati</taxon>
        <taxon>Pseudomonadota</taxon>
        <taxon>Betaproteobacteria</taxon>
        <taxon>Burkholderiales</taxon>
        <taxon>Oxalobacteraceae</taxon>
        <taxon>Undibacterium</taxon>
    </lineage>
</organism>
<dbReference type="RefSeq" id="WP_186917732.1">
    <property type="nucleotide sequence ID" value="NZ_JACOFZ010000010.1"/>
</dbReference>
<evidence type="ECO:0000313" key="2">
    <source>
        <dbReference type="EMBL" id="MBC3883107.1"/>
    </source>
</evidence>
<accession>A0A923HQ41</accession>
<feature type="chain" id="PRO_5037816211" evidence="1">
    <location>
        <begin position="22"/>
        <end position="253"/>
    </location>
</feature>
<dbReference type="AlphaFoldDB" id="A0A923HQ41"/>
<comment type="caution">
    <text evidence="2">The sequence shown here is derived from an EMBL/GenBank/DDBJ whole genome shotgun (WGS) entry which is preliminary data.</text>
</comment>
<dbReference type="Pfam" id="PF09694">
    <property type="entry name" value="Gcw_chp"/>
    <property type="match status" value="1"/>
</dbReference>
<sequence length="253" mass="26917">MKKFLLCAAVASTFMGSVAFAQDAKPAEAKPEHEVSFNIGAITDYRYRGISQSGLKPALQGGADYTNNVNGLYAGTWLSTIKWTKDAGGSGSVEVDLYAGKRGEIASGVNYDVGVLSYVYPSNGLDKVAGFVDANTTEFYGQLSNGPVYIKYSHSVTNTFAFVDSKGSGYLDIGANIEMADGYTLNLHAGRQTLKNNSAYAYNDWKIGVTKEFGGVNFALAVIGTNADDKLYYTPAGKFTGKTGLVLSAVKAF</sequence>
<gene>
    <name evidence="2" type="ORF">H8K36_17060</name>
</gene>
<dbReference type="NCBIfam" id="TIGR02001">
    <property type="entry name" value="gcw_chp"/>
    <property type="match status" value="1"/>
</dbReference>
<feature type="signal peptide" evidence="1">
    <location>
        <begin position="1"/>
        <end position="21"/>
    </location>
</feature>
<reference evidence="2" key="1">
    <citation type="submission" date="2020-08" db="EMBL/GenBank/DDBJ databases">
        <title>Novel species isolated from subtropical streams in China.</title>
        <authorList>
            <person name="Lu H."/>
        </authorList>
    </citation>
    <scope>NUCLEOTIDE SEQUENCE</scope>
    <source>
        <strain evidence="2">LX22W</strain>
    </source>
</reference>
<dbReference type="EMBL" id="JACOFZ010000010">
    <property type="protein sequence ID" value="MBC3883107.1"/>
    <property type="molecule type" value="Genomic_DNA"/>
</dbReference>
<name>A0A923HQ41_9BURK</name>
<dbReference type="InterPro" id="IPR010239">
    <property type="entry name" value="CHP02001"/>
</dbReference>
<protein>
    <submittedName>
        <fullName evidence="2">Uncharacterized protein</fullName>
    </submittedName>
</protein>